<evidence type="ECO:0000256" key="4">
    <source>
        <dbReference type="ARBA" id="ARBA00023136"/>
    </source>
</evidence>
<dbReference type="AlphaFoldDB" id="A0A1G8K1C8"/>
<dbReference type="InterPro" id="IPR007267">
    <property type="entry name" value="GtrA_DPMS_TM"/>
</dbReference>
<feature type="domain" description="GtrA/DPMS transmembrane" evidence="6">
    <location>
        <begin position="11"/>
        <end position="132"/>
    </location>
</feature>
<accession>A0A1G8K1C8</accession>
<dbReference type="EMBL" id="FNDS01000008">
    <property type="protein sequence ID" value="SDI37203.1"/>
    <property type="molecule type" value="Genomic_DNA"/>
</dbReference>
<dbReference type="OrthoDB" id="565050at2"/>
<dbReference type="Proteomes" id="UP000199636">
    <property type="component" value="Unassembled WGS sequence"/>
</dbReference>
<dbReference type="GO" id="GO:0016020">
    <property type="term" value="C:membrane"/>
    <property type="evidence" value="ECO:0007669"/>
    <property type="project" value="UniProtKB-SubCell"/>
</dbReference>
<evidence type="ECO:0000256" key="1">
    <source>
        <dbReference type="ARBA" id="ARBA00004141"/>
    </source>
</evidence>
<gene>
    <name evidence="7" type="ORF">SAMN05216272_108187</name>
</gene>
<feature type="transmembrane region" description="Helical" evidence="5">
    <location>
        <begin position="37"/>
        <end position="57"/>
    </location>
</feature>
<evidence type="ECO:0000256" key="5">
    <source>
        <dbReference type="SAM" id="Phobius"/>
    </source>
</evidence>
<dbReference type="GO" id="GO:0000271">
    <property type="term" value="P:polysaccharide biosynthetic process"/>
    <property type="evidence" value="ECO:0007669"/>
    <property type="project" value="InterPro"/>
</dbReference>
<evidence type="ECO:0000256" key="3">
    <source>
        <dbReference type="ARBA" id="ARBA00022989"/>
    </source>
</evidence>
<evidence type="ECO:0000259" key="6">
    <source>
        <dbReference type="Pfam" id="PF04138"/>
    </source>
</evidence>
<dbReference type="NCBIfam" id="NF037976">
    <property type="entry name" value="gtrA_1"/>
    <property type="match status" value="1"/>
</dbReference>
<feature type="transmembrane region" description="Helical" evidence="5">
    <location>
        <begin position="7"/>
        <end position="25"/>
    </location>
</feature>
<keyword evidence="8" id="KW-1185">Reference proteome</keyword>
<feature type="transmembrane region" description="Helical" evidence="5">
    <location>
        <begin position="107"/>
        <end position="126"/>
    </location>
</feature>
<protein>
    <submittedName>
        <fullName evidence="7">GtrA-like protein</fullName>
    </submittedName>
</protein>
<comment type="subcellular location">
    <subcellularLocation>
        <location evidence="1">Membrane</location>
        <topology evidence="1">Multi-pass membrane protein</topology>
    </subcellularLocation>
</comment>
<evidence type="ECO:0000313" key="7">
    <source>
        <dbReference type="EMBL" id="SDI37203.1"/>
    </source>
</evidence>
<evidence type="ECO:0000313" key="8">
    <source>
        <dbReference type="Proteomes" id="UP000199636"/>
    </source>
</evidence>
<evidence type="ECO:0000256" key="2">
    <source>
        <dbReference type="ARBA" id="ARBA00022692"/>
    </source>
</evidence>
<keyword evidence="4 5" id="KW-0472">Membrane</keyword>
<reference evidence="8" key="1">
    <citation type="submission" date="2016-10" db="EMBL/GenBank/DDBJ databases">
        <authorList>
            <person name="Varghese N."/>
            <person name="Submissions S."/>
        </authorList>
    </citation>
    <scope>NUCLEOTIDE SEQUENCE [LARGE SCALE GENOMIC DNA]</scope>
    <source>
        <strain evidence="8">CCM 7469</strain>
    </source>
</reference>
<keyword evidence="3 5" id="KW-1133">Transmembrane helix</keyword>
<organism evidence="7 8">
    <name type="scientific">Pseudomonas panipatensis</name>
    <dbReference type="NCBI Taxonomy" id="428992"/>
    <lineage>
        <taxon>Bacteria</taxon>
        <taxon>Pseudomonadati</taxon>
        <taxon>Pseudomonadota</taxon>
        <taxon>Gammaproteobacteria</taxon>
        <taxon>Pseudomonadales</taxon>
        <taxon>Pseudomonadaceae</taxon>
        <taxon>Pseudomonas</taxon>
    </lineage>
</organism>
<name>A0A1G8K1C8_9PSED</name>
<dbReference type="RefSeq" id="WP_090265166.1">
    <property type="nucleotide sequence ID" value="NZ_FNDS01000008.1"/>
</dbReference>
<dbReference type="Pfam" id="PF04138">
    <property type="entry name" value="GtrA_DPMS_TM"/>
    <property type="match status" value="1"/>
</dbReference>
<sequence>MLTSTKIALYYVLFALIATGFNIGAQDISVRIYTGPLSILLSVILGTAVGLIAKYILDKRYIFRFKTRNTLHDGQVFALYSIMGLATTAIFWGFEFTFQYLFDSKEMRYLGGIIGLAIGYIVKYHLDKKFVFRASAE</sequence>
<feature type="transmembrane region" description="Helical" evidence="5">
    <location>
        <begin position="77"/>
        <end position="101"/>
    </location>
</feature>
<dbReference type="STRING" id="428992.SAMN05216272_108187"/>
<proteinExistence type="predicted"/>
<keyword evidence="2 5" id="KW-0812">Transmembrane</keyword>